<dbReference type="PANTHER" id="PTHR34052:SF2">
    <property type="entry name" value="PLASTOCYANIN-LIKE DOMAIN PROTEIN"/>
    <property type="match status" value="1"/>
</dbReference>
<name>A0AAD4IMV9_PERFH</name>
<dbReference type="InterPro" id="IPR003245">
    <property type="entry name" value="Phytocyanin_dom"/>
</dbReference>
<evidence type="ECO:0000313" key="3">
    <source>
        <dbReference type="EMBL" id="KAH6755693.1"/>
    </source>
</evidence>
<dbReference type="GO" id="GO:0009055">
    <property type="term" value="F:electron transfer activity"/>
    <property type="evidence" value="ECO:0007669"/>
    <property type="project" value="InterPro"/>
</dbReference>
<dbReference type="Proteomes" id="UP001190926">
    <property type="component" value="Unassembled WGS sequence"/>
</dbReference>
<organism evidence="3 4">
    <name type="scientific">Perilla frutescens var. hirtella</name>
    <name type="common">Perilla citriodora</name>
    <name type="synonym">Perilla setoyensis</name>
    <dbReference type="NCBI Taxonomy" id="608512"/>
    <lineage>
        <taxon>Eukaryota</taxon>
        <taxon>Viridiplantae</taxon>
        <taxon>Streptophyta</taxon>
        <taxon>Embryophyta</taxon>
        <taxon>Tracheophyta</taxon>
        <taxon>Spermatophyta</taxon>
        <taxon>Magnoliopsida</taxon>
        <taxon>eudicotyledons</taxon>
        <taxon>Gunneridae</taxon>
        <taxon>Pentapetalae</taxon>
        <taxon>asterids</taxon>
        <taxon>lamiids</taxon>
        <taxon>Lamiales</taxon>
        <taxon>Lamiaceae</taxon>
        <taxon>Nepetoideae</taxon>
        <taxon>Elsholtzieae</taxon>
        <taxon>Perilla</taxon>
    </lineage>
</organism>
<reference evidence="3 4" key="1">
    <citation type="journal article" date="2021" name="Nat. Commun.">
        <title>Incipient diploidization of the medicinal plant Perilla within 10,000 years.</title>
        <authorList>
            <person name="Zhang Y."/>
            <person name="Shen Q."/>
            <person name="Leng L."/>
            <person name="Zhang D."/>
            <person name="Chen S."/>
            <person name="Shi Y."/>
            <person name="Ning Z."/>
            <person name="Chen S."/>
        </authorList>
    </citation>
    <scope>NUCLEOTIDE SEQUENCE [LARGE SCALE GENOMIC DNA]</scope>
    <source>
        <strain evidence="4">cv. PC099</strain>
    </source>
</reference>
<sequence length="142" mass="15623">MASTAALATVLLLTACMFGCSLAATVVVGGSEGWRSGYNYTDWALKHGPFYINDTLVFKNGYTSNQSQPHSVYLLPNLYSYVQCDFSQAQLLSTPADVEAAGFSYVLTQWRPQYFASGEGNGTDCKDGLMKFFAIPLPRWFN</sequence>
<evidence type="ECO:0000259" key="2">
    <source>
        <dbReference type="PROSITE" id="PS51485"/>
    </source>
</evidence>
<dbReference type="SUPFAM" id="SSF49503">
    <property type="entry name" value="Cupredoxins"/>
    <property type="match status" value="1"/>
</dbReference>
<evidence type="ECO:0000256" key="1">
    <source>
        <dbReference type="SAM" id="SignalP"/>
    </source>
</evidence>
<gene>
    <name evidence="3" type="ORF">C2S53_009955</name>
</gene>
<protein>
    <recommendedName>
        <fullName evidence="2">Phytocyanin domain-containing protein</fullName>
    </recommendedName>
</protein>
<accession>A0AAD4IMV9</accession>
<keyword evidence="4" id="KW-1185">Reference proteome</keyword>
<comment type="caution">
    <text evidence="3">The sequence shown here is derived from an EMBL/GenBank/DDBJ whole genome shotgun (WGS) entry which is preliminary data.</text>
</comment>
<keyword evidence="1" id="KW-0732">Signal</keyword>
<dbReference type="Gene3D" id="2.60.40.420">
    <property type="entry name" value="Cupredoxins - blue copper proteins"/>
    <property type="match status" value="1"/>
</dbReference>
<feature type="chain" id="PRO_5042128862" description="Phytocyanin domain-containing protein" evidence="1">
    <location>
        <begin position="24"/>
        <end position="142"/>
    </location>
</feature>
<proteinExistence type="predicted"/>
<evidence type="ECO:0000313" key="4">
    <source>
        <dbReference type="Proteomes" id="UP001190926"/>
    </source>
</evidence>
<dbReference type="EMBL" id="SDAM02029589">
    <property type="protein sequence ID" value="KAH6755693.1"/>
    <property type="molecule type" value="Genomic_DNA"/>
</dbReference>
<dbReference type="InterPro" id="IPR008972">
    <property type="entry name" value="Cupredoxin"/>
</dbReference>
<dbReference type="PANTHER" id="PTHR34052">
    <property type="entry name" value="GLYCINE-RICH PROTEIN-LIKE"/>
    <property type="match status" value="1"/>
</dbReference>
<feature type="domain" description="Phytocyanin" evidence="2">
    <location>
        <begin position="24"/>
        <end position="138"/>
    </location>
</feature>
<feature type="signal peptide" evidence="1">
    <location>
        <begin position="1"/>
        <end position="23"/>
    </location>
</feature>
<dbReference type="PROSITE" id="PS51485">
    <property type="entry name" value="PHYTOCYANIN"/>
    <property type="match status" value="1"/>
</dbReference>
<dbReference type="AlphaFoldDB" id="A0AAD4IMV9"/>